<dbReference type="PANTHER" id="PTHR12121:SF36">
    <property type="entry name" value="ENDONUCLEASE_EXONUCLEASE_PHOSPHATASE DOMAIN-CONTAINING PROTEIN"/>
    <property type="match status" value="1"/>
</dbReference>
<keyword evidence="3" id="KW-0540">Nuclease</keyword>
<organism evidence="3 4">
    <name type="scientific">Nesterenkonia sphaerica</name>
    <dbReference type="NCBI Taxonomy" id="1804988"/>
    <lineage>
        <taxon>Bacteria</taxon>
        <taxon>Bacillati</taxon>
        <taxon>Actinomycetota</taxon>
        <taxon>Actinomycetes</taxon>
        <taxon>Micrococcales</taxon>
        <taxon>Micrococcaceae</taxon>
        <taxon>Nesterenkonia</taxon>
    </lineage>
</organism>
<dbReference type="InterPro" id="IPR036691">
    <property type="entry name" value="Endo/exonu/phosph_ase_sf"/>
</dbReference>
<feature type="region of interest" description="Disordered" evidence="1">
    <location>
        <begin position="1"/>
        <end position="20"/>
    </location>
</feature>
<dbReference type="RefSeq" id="WP_138170657.1">
    <property type="nucleotide sequence ID" value="NZ_VAWA01000012.1"/>
</dbReference>
<evidence type="ECO:0000256" key="1">
    <source>
        <dbReference type="SAM" id="MobiDB-lite"/>
    </source>
</evidence>
<dbReference type="InterPro" id="IPR005135">
    <property type="entry name" value="Endo/exonuclease/phosphatase"/>
</dbReference>
<dbReference type="Pfam" id="PF03372">
    <property type="entry name" value="Exo_endo_phos"/>
    <property type="match status" value="1"/>
</dbReference>
<dbReference type="GO" id="GO:0004519">
    <property type="term" value="F:endonuclease activity"/>
    <property type="evidence" value="ECO:0007669"/>
    <property type="project" value="UniProtKB-KW"/>
</dbReference>
<dbReference type="Gene3D" id="3.60.10.10">
    <property type="entry name" value="Endonuclease/exonuclease/phosphatase"/>
    <property type="match status" value="1"/>
</dbReference>
<keyword evidence="3" id="KW-0378">Hydrolase</keyword>
<evidence type="ECO:0000259" key="2">
    <source>
        <dbReference type="Pfam" id="PF03372"/>
    </source>
</evidence>
<comment type="caution">
    <text evidence="3">The sequence shown here is derived from an EMBL/GenBank/DDBJ whole genome shotgun (WGS) entry which is preliminary data.</text>
</comment>
<feature type="domain" description="Endonuclease/exonuclease/phosphatase" evidence="2">
    <location>
        <begin position="34"/>
        <end position="279"/>
    </location>
</feature>
<protein>
    <submittedName>
        <fullName evidence="3">Endonuclease/exonuclease/phosphatase family protein</fullName>
    </submittedName>
</protein>
<name>A0A5R9A6A0_9MICC</name>
<dbReference type="OrthoDB" id="9793162at2"/>
<proteinExistence type="predicted"/>
<evidence type="ECO:0000313" key="3">
    <source>
        <dbReference type="EMBL" id="TLP74222.1"/>
    </source>
</evidence>
<gene>
    <name evidence="3" type="ORF">FEF27_09675</name>
</gene>
<dbReference type="EMBL" id="VAWA01000012">
    <property type="protein sequence ID" value="TLP74222.1"/>
    <property type="molecule type" value="Genomic_DNA"/>
</dbReference>
<dbReference type="PANTHER" id="PTHR12121">
    <property type="entry name" value="CARBON CATABOLITE REPRESSOR PROTEIN 4"/>
    <property type="match status" value="1"/>
</dbReference>
<dbReference type="GO" id="GO:0000175">
    <property type="term" value="F:3'-5'-RNA exonuclease activity"/>
    <property type="evidence" value="ECO:0007669"/>
    <property type="project" value="TreeGrafter"/>
</dbReference>
<keyword evidence="3" id="KW-0255">Endonuclease</keyword>
<accession>A0A5R9A6A0</accession>
<keyword evidence="3" id="KW-0269">Exonuclease</keyword>
<dbReference type="CDD" id="cd09083">
    <property type="entry name" value="EEP-1"/>
    <property type="match status" value="1"/>
</dbReference>
<dbReference type="SUPFAM" id="SSF56219">
    <property type="entry name" value="DNase I-like"/>
    <property type="match status" value="1"/>
</dbReference>
<keyword evidence="4" id="KW-1185">Reference proteome</keyword>
<dbReference type="Proteomes" id="UP000306544">
    <property type="component" value="Unassembled WGS sequence"/>
</dbReference>
<reference evidence="3 4" key="1">
    <citation type="submission" date="2019-05" db="EMBL/GenBank/DDBJ databases">
        <title>Nesterenkonia sp. GY239, isolated from the Southern Atlantic Ocean.</title>
        <authorList>
            <person name="Zhang G."/>
        </authorList>
    </citation>
    <scope>NUCLEOTIDE SEQUENCE [LARGE SCALE GENOMIC DNA]</scope>
    <source>
        <strain evidence="3 4">GY239</strain>
    </source>
</reference>
<dbReference type="AlphaFoldDB" id="A0A5R9A6A0"/>
<dbReference type="InterPro" id="IPR050410">
    <property type="entry name" value="CCR4/nocturin_mRNA_transcr"/>
</dbReference>
<evidence type="ECO:0000313" key="4">
    <source>
        <dbReference type="Proteomes" id="UP000306544"/>
    </source>
</evidence>
<sequence length="304" mass="33542">MDYTPRLHPGSARSESARPEALIGPVEAPAVHVMSWNIRRRISRPSLKAADRWPQRAPRLRRLLAAERPTVVGVQEALADQAFVVQESLGERYRMLGRGRGTAGRGEGNPIIYDASRLELLDWEQFALSKRPRKAGSRSWGSVYPRIMVSATFRDLSTGRSFLAINTHLDHISAPARLRAARMLRKAVTGSGLPVIITGDFNAAAEAPPLRELQSGELLLDTWAAARRHLSPEWDTLARYHPPTVSGARIDWILCSPSFQVSSAAINAVRHCGGWASDHLPVQAVLRLAGWPRGSRSGCSRSWC</sequence>